<proteinExistence type="predicted"/>
<gene>
    <name evidence="1" type="ORF">E3T50_09575</name>
</gene>
<evidence type="ECO:0000313" key="2">
    <source>
        <dbReference type="Proteomes" id="UP000297983"/>
    </source>
</evidence>
<dbReference type="Proteomes" id="UP000297983">
    <property type="component" value="Unassembled WGS sequence"/>
</dbReference>
<sequence>MTIPAEQHRARGRRGSMPRAVLAIVVVAALLAAGLGGTISALNGTVYSAGGFVEQYLDALGRGDTVGALAFGGVMPDKADLAAWGLSDDAAADLPKTLLRASVLGGLRNIELASATATPATNDDGTAQTVVFDFVLNGTASSMAFTVERAGTFAGVFNAWKFTISPLAVLQVSVLHERSFTVNGLTLDTRAHTAADAPATFSTSAAYLAFAPNRYTFEHESAMLTAKKSTVSVTAAGPTAVEVNALPNKVMVTQVQSELDKFLDACATQTVLQPTSCPWGITIDDRIESTPAWSITAYPPVTLTAGELSFEMVAAPGEARIVVEVQSLFDGDVTTRDEDVPFTMGLSVTVQPSGALAIQLH</sequence>
<dbReference type="AlphaFoldDB" id="A0A4R9AXB6"/>
<accession>A0A4R9AXB6</accession>
<keyword evidence="2" id="KW-1185">Reference proteome</keyword>
<name>A0A4R9AXB6_9MICO</name>
<dbReference type="RefSeq" id="WP_134551615.1">
    <property type="nucleotide sequence ID" value="NZ_SOHL01000015.1"/>
</dbReference>
<organism evidence="1 2">
    <name type="scientific">Cryobacterium gelidum</name>
    <dbReference type="NCBI Taxonomy" id="1259164"/>
    <lineage>
        <taxon>Bacteria</taxon>
        <taxon>Bacillati</taxon>
        <taxon>Actinomycetota</taxon>
        <taxon>Actinomycetes</taxon>
        <taxon>Micrococcales</taxon>
        <taxon>Microbacteriaceae</taxon>
        <taxon>Cryobacterium</taxon>
    </lineage>
</organism>
<comment type="caution">
    <text evidence="1">The sequence shown here is derived from an EMBL/GenBank/DDBJ whole genome shotgun (WGS) entry which is preliminary data.</text>
</comment>
<evidence type="ECO:0000313" key="1">
    <source>
        <dbReference type="EMBL" id="TFD70809.1"/>
    </source>
</evidence>
<reference evidence="1 2" key="1">
    <citation type="submission" date="2019-03" db="EMBL/GenBank/DDBJ databases">
        <title>Genomics of glacier-inhabiting Cryobacterium strains.</title>
        <authorList>
            <person name="Liu Q."/>
            <person name="Xin Y.-H."/>
        </authorList>
    </citation>
    <scope>NUCLEOTIDE SEQUENCE [LARGE SCALE GENOMIC DNA]</scope>
    <source>
        <strain evidence="1 2">Hz16</strain>
    </source>
</reference>
<protein>
    <submittedName>
        <fullName evidence="1">Uncharacterized protein</fullName>
    </submittedName>
</protein>
<dbReference type="EMBL" id="SOHL01000015">
    <property type="protein sequence ID" value="TFD70809.1"/>
    <property type="molecule type" value="Genomic_DNA"/>
</dbReference>